<gene>
    <name evidence="3" type="ORF">ACFY3B_24660</name>
</gene>
<dbReference type="EMBL" id="JBIAZM010000010">
    <property type="protein sequence ID" value="MFF5202798.1"/>
    <property type="molecule type" value="Genomic_DNA"/>
</dbReference>
<evidence type="ECO:0000313" key="4">
    <source>
        <dbReference type="Proteomes" id="UP001602287"/>
    </source>
</evidence>
<dbReference type="Proteomes" id="UP001602287">
    <property type="component" value="Unassembled WGS sequence"/>
</dbReference>
<comment type="caution">
    <text evidence="3">The sequence shown here is derived from an EMBL/GenBank/DDBJ whole genome shotgun (WGS) entry which is preliminary data.</text>
</comment>
<dbReference type="RefSeq" id="WP_210858982.1">
    <property type="nucleotide sequence ID" value="NZ_JBEZDH010000003.1"/>
</dbReference>
<feature type="region of interest" description="Disordered" evidence="1">
    <location>
        <begin position="63"/>
        <end position="116"/>
    </location>
</feature>
<reference evidence="3 4" key="1">
    <citation type="submission" date="2024-10" db="EMBL/GenBank/DDBJ databases">
        <title>The Natural Products Discovery Center: Release of the First 8490 Sequenced Strains for Exploring Actinobacteria Biosynthetic Diversity.</title>
        <authorList>
            <person name="Kalkreuter E."/>
            <person name="Kautsar S.A."/>
            <person name="Yang D."/>
            <person name="Bader C.D."/>
            <person name="Teijaro C.N."/>
            <person name="Fluegel L."/>
            <person name="Davis C.M."/>
            <person name="Simpson J.R."/>
            <person name="Lauterbach L."/>
            <person name="Steele A.D."/>
            <person name="Gui C."/>
            <person name="Meng S."/>
            <person name="Li G."/>
            <person name="Viehrig K."/>
            <person name="Ye F."/>
            <person name="Su P."/>
            <person name="Kiefer A.F."/>
            <person name="Nichols A."/>
            <person name="Cepeda A.J."/>
            <person name="Yan W."/>
            <person name="Fan B."/>
            <person name="Jiang Y."/>
            <person name="Adhikari A."/>
            <person name="Zheng C.-J."/>
            <person name="Schuster L."/>
            <person name="Cowan T.M."/>
            <person name="Smanski M.J."/>
            <person name="Chevrette M.G."/>
            <person name="De Carvalho L.P.S."/>
            <person name="Shen B."/>
        </authorList>
    </citation>
    <scope>NUCLEOTIDE SEQUENCE [LARGE SCALE GENOMIC DNA]</scope>
    <source>
        <strain evidence="3 4">NPDC000140</strain>
    </source>
</reference>
<keyword evidence="2" id="KW-0812">Transmembrane</keyword>
<keyword evidence="2" id="KW-0472">Membrane</keyword>
<name>A0ABW6W1X4_9ACTN</name>
<evidence type="ECO:0000256" key="2">
    <source>
        <dbReference type="SAM" id="Phobius"/>
    </source>
</evidence>
<proteinExistence type="predicted"/>
<dbReference type="GeneID" id="95369354"/>
<evidence type="ECO:0000256" key="1">
    <source>
        <dbReference type="SAM" id="MobiDB-lite"/>
    </source>
</evidence>
<organism evidence="3 4">
    <name type="scientific">Micromonospora parva</name>
    <dbReference type="NCBI Taxonomy" id="1464048"/>
    <lineage>
        <taxon>Bacteria</taxon>
        <taxon>Bacillati</taxon>
        <taxon>Actinomycetota</taxon>
        <taxon>Actinomycetes</taxon>
        <taxon>Micromonosporales</taxon>
        <taxon>Micromonosporaceae</taxon>
        <taxon>Micromonospora</taxon>
    </lineage>
</organism>
<keyword evidence="4" id="KW-1185">Reference proteome</keyword>
<keyword evidence="2" id="KW-1133">Transmembrane helix</keyword>
<accession>A0ABW6W1X4</accession>
<feature type="compositionally biased region" description="Gly residues" evidence="1">
    <location>
        <begin position="87"/>
        <end position="116"/>
    </location>
</feature>
<evidence type="ECO:0008006" key="5">
    <source>
        <dbReference type="Google" id="ProtNLM"/>
    </source>
</evidence>
<sequence length="116" mass="11178">MNGRRVIVGGVLLAVGVLPAVPATWVLVSGEPAALPIVIFGLAAALFGAIQVRAGLREPAARRVRPVPGQRARHADTSTPASYYGSDSGGWDWGGGGGDSGGGGGGGDSGGGGGGS</sequence>
<feature type="transmembrane region" description="Helical" evidence="2">
    <location>
        <begin position="33"/>
        <end position="56"/>
    </location>
</feature>
<evidence type="ECO:0000313" key="3">
    <source>
        <dbReference type="EMBL" id="MFF5202798.1"/>
    </source>
</evidence>
<protein>
    <recommendedName>
        <fullName evidence="5">TIGR04222 domain-containing membrane protein</fullName>
    </recommendedName>
</protein>